<feature type="transmembrane region" description="Helical" evidence="1">
    <location>
        <begin position="130"/>
        <end position="147"/>
    </location>
</feature>
<dbReference type="Pfam" id="PF08592">
    <property type="entry name" value="Anthrone_oxy"/>
    <property type="match status" value="1"/>
</dbReference>
<feature type="transmembrane region" description="Helical" evidence="1">
    <location>
        <begin position="49"/>
        <end position="71"/>
    </location>
</feature>
<feature type="transmembrane region" description="Helical" evidence="1">
    <location>
        <begin position="6"/>
        <end position="29"/>
    </location>
</feature>
<evidence type="ECO:0000256" key="1">
    <source>
        <dbReference type="SAM" id="Phobius"/>
    </source>
</evidence>
<gene>
    <name evidence="2" type="ORF">D0C37_13040</name>
</gene>
<keyword evidence="1" id="KW-0812">Transmembrane</keyword>
<reference evidence="2 3" key="1">
    <citation type="submission" date="2018-08" db="EMBL/GenBank/DDBJ databases">
        <authorList>
            <person name="Ferrada E.E."/>
            <person name="Latorre B.A."/>
        </authorList>
    </citation>
    <scope>NUCLEOTIDE SEQUENCE [LARGE SCALE GENOMIC DNA]</scope>
    <source>
        <strain evidence="2 3">VK-A60T</strain>
    </source>
</reference>
<evidence type="ECO:0000313" key="3">
    <source>
        <dbReference type="Proteomes" id="UP000259636"/>
    </source>
</evidence>
<proteinExistence type="predicted"/>
<dbReference type="EMBL" id="CP031742">
    <property type="protein sequence ID" value="AXQ55431.1"/>
    <property type="molecule type" value="Genomic_DNA"/>
</dbReference>
<protein>
    <submittedName>
        <fullName evidence="2">DUF1772 domain-containing protein</fullName>
    </submittedName>
</protein>
<keyword evidence="1" id="KW-1133">Transmembrane helix</keyword>
<evidence type="ECO:0000313" key="2">
    <source>
        <dbReference type="EMBL" id="AXQ55431.1"/>
    </source>
</evidence>
<organism evidence="2 3">
    <name type="scientific">Streptomyces koyangensis</name>
    <dbReference type="NCBI Taxonomy" id="188770"/>
    <lineage>
        <taxon>Bacteria</taxon>
        <taxon>Bacillati</taxon>
        <taxon>Actinomycetota</taxon>
        <taxon>Actinomycetes</taxon>
        <taxon>Kitasatosporales</taxon>
        <taxon>Streptomycetaceae</taxon>
        <taxon>Streptomyces</taxon>
        <taxon>Streptomyces aurantiacus group</taxon>
    </lineage>
</organism>
<sequence>MLHALQVFTTVIVGVMVGVEFCVAVFVNAIMNALPGDNGQLGRSHGGRLLGAVMPFWYFTSLGLAAIWAVATWGEQGSALVVTAVGLLVVSVLMSVLVLVPINNRGKTWTPENRPADWEQQTRRWDRYHYLRVAVIVGAFAFLVGALV</sequence>
<dbReference type="Proteomes" id="UP000259636">
    <property type="component" value="Chromosome"/>
</dbReference>
<dbReference type="AlphaFoldDB" id="A0A385DC60"/>
<feature type="transmembrane region" description="Helical" evidence="1">
    <location>
        <begin position="77"/>
        <end position="100"/>
    </location>
</feature>
<dbReference type="KEGG" id="sky:D0C37_13040"/>
<dbReference type="RefSeq" id="WP_117349367.1">
    <property type="nucleotide sequence ID" value="NZ_CP031742.1"/>
</dbReference>
<accession>A0A385DC60</accession>
<dbReference type="GeneID" id="300115109"/>
<dbReference type="InterPro" id="IPR013901">
    <property type="entry name" value="Anthrone_oxy"/>
</dbReference>
<keyword evidence="1" id="KW-0472">Membrane</keyword>
<name>A0A385DC60_9ACTN</name>